<name>A0A410WBU9_9CORY</name>
<reference evidence="2 4" key="1">
    <citation type="submission" date="2019-01" db="EMBL/GenBank/DDBJ databases">
        <authorList>
            <person name="Ruckert C."/>
            <person name="Busche T."/>
            <person name="Kalinowski J."/>
        </authorList>
    </citation>
    <scope>NUCLEOTIDE SEQUENCE [LARGE SCALE GENOMIC DNA]</scope>
    <source>
        <strain evidence="2 4">136/3</strain>
    </source>
</reference>
<evidence type="ECO:0000313" key="4">
    <source>
        <dbReference type="Proteomes" id="UP000288929"/>
    </source>
</evidence>
<evidence type="ECO:0000313" key="2">
    <source>
        <dbReference type="EMBL" id="QAU53404.1"/>
    </source>
</evidence>
<dbReference type="InterPro" id="IPR036435">
    <property type="entry name" value="Leukocidin/porin_MspA_sf"/>
</dbReference>
<protein>
    <submittedName>
        <fullName evidence="2">MspA</fullName>
    </submittedName>
</protein>
<dbReference type="Proteomes" id="UP000288929">
    <property type="component" value="Chromosome"/>
</dbReference>
<proteinExistence type="predicted"/>
<sequence precursor="true">MRSAPLAGLIVGVGLALSVGSAAALPGWVPVLEGLYPLPVAGGERDLRDAEASRVTADGWVLHAQKVDESIHFAPALDGGVTTGEAFGTLSGRTWIDGDGSEAIQAAYFETGYQIGCGVDVSRGADVEVASVLGVSPSVGVAPSANAGVDGGVKVGPSVQVTLPDNSATLGADATADAGAKAGVGVDSEAKVDSKAEVAPTIAFHLDPGGITNIPLAGYSMNLDKLRAAGGFTGAHLQINGCAGPVSIRSYVSVTASTDTSVDAVAVYGDARRIR</sequence>
<dbReference type="Gene3D" id="2.60.40.1650">
    <property type="entry name" value="Porin MspA (Ig-like beta-sandwich domain)"/>
    <property type="match status" value="1"/>
</dbReference>
<accession>A0A410WBU9</accession>
<gene>
    <name evidence="2" type="ORF">CPELA_10810</name>
    <name evidence="3" type="ORF">CPELA_10820</name>
</gene>
<dbReference type="EMBL" id="CP035299">
    <property type="protein sequence ID" value="QAU53406.1"/>
    <property type="molecule type" value="Genomic_DNA"/>
</dbReference>
<keyword evidence="1" id="KW-0732">Signal</keyword>
<dbReference type="EMBL" id="CP035299">
    <property type="protein sequence ID" value="QAU53404.1"/>
    <property type="molecule type" value="Genomic_DNA"/>
</dbReference>
<organism evidence="2 4">
    <name type="scientific">Corynebacterium pelargi</name>
    <dbReference type="NCBI Taxonomy" id="1471400"/>
    <lineage>
        <taxon>Bacteria</taxon>
        <taxon>Bacillati</taxon>
        <taxon>Actinomycetota</taxon>
        <taxon>Actinomycetes</taxon>
        <taxon>Mycobacteriales</taxon>
        <taxon>Corynebacteriaceae</taxon>
        <taxon>Corynebacterium</taxon>
    </lineage>
</organism>
<dbReference type="AlphaFoldDB" id="A0A410WBU9"/>
<keyword evidence="4" id="KW-1185">Reference proteome</keyword>
<dbReference type="KEGG" id="cpeg:CPELA_10810"/>
<dbReference type="RefSeq" id="WP_229718486.1">
    <property type="nucleotide sequence ID" value="NZ_BMCX01000008.1"/>
</dbReference>
<evidence type="ECO:0000256" key="1">
    <source>
        <dbReference type="ARBA" id="ARBA00022729"/>
    </source>
</evidence>
<dbReference type="InterPro" id="IPR015286">
    <property type="entry name" value="Porin_fam_mycobact-type"/>
</dbReference>
<evidence type="ECO:0000313" key="3">
    <source>
        <dbReference type="EMBL" id="QAU53406.1"/>
    </source>
</evidence>
<dbReference type="KEGG" id="cpeg:CPELA_10820"/>
<dbReference type="SUPFAM" id="SSF56959">
    <property type="entry name" value="Leukocidin-like"/>
    <property type="match status" value="1"/>
</dbReference>
<dbReference type="Pfam" id="PF09203">
    <property type="entry name" value="MspA"/>
    <property type="match status" value="1"/>
</dbReference>